<dbReference type="PANTHER" id="PTHR34220">
    <property type="entry name" value="SENSOR HISTIDINE KINASE YPDA"/>
    <property type="match status" value="1"/>
</dbReference>
<organism evidence="6 9">
    <name type="scientific">Enterocloster aldenensis</name>
    <dbReference type="NCBI Taxonomy" id="358742"/>
    <lineage>
        <taxon>Bacteria</taxon>
        <taxon>Bacillati</taxon>
        <taxon>Bacillota</taxon>
        <taxon>Clostridia</taxon>
        <taxon>Lachnospirales</taxon>
        <taxon>Lachnospiraceae</taxon>
        <taxon>Enterocloster</taxon>
    </lineage>
</organism>
<evidence type="ECO:0000256" key="3">
    <source>
        <dbReference type="SAM" id="Coils"/>
    </source>
</evidence>
<dbReference type="RefSeq" id="WP_117557460.1">
    <property type="nucleotide sequence ID" value="NZ_BAABZL010000001.1"/>
</dbReference>
<evidence type="ECO:0000313" key="9">
    <source>
        <dbReference type="Proteomes" id="UP001299608"/>
    </source>
</evidence>
<dbReference type="InterPro" id="IPR005467">
    <property type="entry name" value="His_kinase_dom"/>
</dbReference>
<reference evidence="7" key="2">
    <citation type="submission" date="2020-02" db="EMBL/GenBank/DDBJ databases">
        <authorList>
            <person name="Littmann E."/>
            <person name="Sorbara M."/>
        </authorList>
    </citation>
    <scope>NUCLEOTIDE SEQUENCE</scope>
    <source>
        <strain evidence="7">MSK.1.17</strain>
    </source>
</reference>
<evidence type="ECO:0000313" key="7">
    <source>
        <dbReference type="EMBL" id="NSJ47323.1"/>
    </source>
</evidence>
<reference evidence="6" key="3">
    <citation type="submission" date="2022-01" db="EMBL/GenBank/DDBJ databases">
        <title>Collection of gut derived symbiotic bacterial strains cultured from healthy donors.</title>
        <authorList>
            <person name="Lin H."/>
            <person name="Kohout C."/>
            <person name="Waligurski E."/>
            <person name="Pamer E.G."/>
        </authorList>
    </citation>
    <scope>NUCLEOTIDE SEQUENCE</scope>
    <source>
        <strain evidence="6">DFI.6.55</strain>
    </source>
</reference>
<proteinExistence type="predicted"/>
<keyword evidence="1 6" id="KW-0418">Kinase</keyword>
<keyword evidence="2" id="KW-0902">Two-component regulatory system</keyword>
<dbReference type="EMBL" id="JAAITT010000001">
    <property type="protein sequence ID" value="NSJ47323.1"/>
    <property type="molecule type" value="Genomic_DNA"/>
</dbReference>
<keyword evidence="8" id="KW-1185">Reference proteome</keyword>
<keyword evidence="4" id="KW-1133">Transmembrane helix</keyword>
<feature type="coiled-coil region" evidence="3">
    <location>
        <begin position="365"/>
        <end position="406"/>
    </location>
</feature>
<keyword evidence="4" id="KW-0812">Transmembrane</keyword>
<dbReference type="PROSITE" id="PS50109">
    <property type="entry name" value="HIS_KIN"/>
    <property type="match status" value="1"/>
</dbReference>
<evidence type="ECO:0000256" key="2">
    <source>
        <dbReference type="ARBA" id="ARBA00023012"/>
    </source>
</evidence>
<accession>A0AAX1SM76</accession>
<evidence type="ECO:0000313" key="8">
    <source>
        <dbReference type="Proteomes" id="UP000669239"/>
    </source>
</evidence>
<keyword evidence="3" id="KW-0175">Coiled coil</keyword>
<evidence type="ECO:0000256" key="4">
    <source>
        <dbReference type="SAM" id="Phobius"/>
    </source>
</evidence>
<reference evidence="7 8" key="1">
    <citation type="journal article" date="2020" name="Cell Host Microbe">
        <title>Functional and Genomic Variation between Human-Derived Isolates of Lachnospiraceae Reveals Inter- and Intra-Species Diversity.</title>
        <authorList>
            <person name="Sorbara M.T."/>
            <person name="Littmann E.R."/>
            <person name="Fontana E."/>
            <person name="Moody T.U."/>
            <person name="Kohout C.E."/>
            <person name="Gjonbalaj M."/>
            <person name="Eaton V."/>
            <person name="Seok R."/>
            <person name="Leiner I.M."/>
            <person name="Pamer E.G."/>
        </authorList>
    </citation>
    <scope>NUCLEOTIDE SEQUENCE [LARGE SCALE GENOMIC DNA]</scope>
    <source>
        <strain evidence="7 8">MSK.1.17</strain>
    </source>
</reference>
<name>A0AAX1SM76_9FIRM</name>
<dbReference type="SUPFAM" id="SSF55874">
    <property type="entry name" value="ATPase domain of HSP90 chaperone/DNA topoisomerase II/histidine kinase"/>
    <property type="match status" value="1"/>
</dbReference>
<dbReference type="InterPro" id="IPR050640">
    <property type="entry name" value="Bact_2-comp_sensor_kinase"/>
</dbReference>
<dbReference type="InterPro" id="IPR003594">
    <property type="entry name" value="HATPase_dom"/>
</dbReference>
<feature type="transmembrane region" description="Helical" evidence="4">
    <location>
        <begin position="315"/>
        <end position="336"/>
    </location>
</feature>
<dbReference type="Gene3D" id="3.30.450.20">
    <property type="entry name" value="PAS domain"/>
    <property type="match status" value="1"/>
</dbReference>
<feature type="transmembrane region" description="Helical" evidence="4">
    <location>
        <begin position="17"/>
        <end position="37"/>
    </location>
</feature>
<dbReference type="PANTHER" id="PTHR34220:SF7">
    <property type="entry name" value="SENSOR HISTIDINE KINASE YPDA"/>
    <property type="match status" value="1"/>
</dbReference>
<dbReference type="Proteomes" id="UP001299608">
    <property type="component" value="Unassembled WGS sequence"/>
</dbReference>
<sequence>MGGNGTGRKTAMKHIPVMWLLVIVFVPVMVATILIMGTTFQRMSYNQVTESSRANMLNSLTQSTSVLDSRMADLMERFQYIENSSDMLSLALVMSQENVDRDKGQYYINLRKSIDDQFVSSGSFLDSVIIDFNDGRFRMYRCGDIPVKIDFNYDAWYEHNQSIYNWSFLHDDTVFQVTDAENNRKNNRVFSLYRLYGRPGQPGQGGIVFNIRESMFRDMLTIPDISENGYVALIHDGSLICYKDVDESYTLSAQSLRQLQQMADISGGIKVRSVSGQEMMVYTRHLKTNGWLVAALLPTNEMFHDVRMMQNSIHFTMIAVIVCSVLACVVLSRLIVLPIKRLTDTVSVEDVTSISNVSSGGAREIQILSGKINELLSRVRQLIEQVKEEQEKKREAELSLMQEQINPHFLYNTLYSVQQLCELDESKEASAMVLALSNFFRTGLSRGEDVVTIDTEINHVKNYLVIQHMKYGDKFEYEIEIGPDIRSCRMLKLTLQPLVENALHHGIQNQAGKGTITIAGKREGGRILFEVRDTGAGMSRERLEQVQKSMNQEEGYSQISFGLRNVYSRLMLYYNGEAGLEIESGPGQGTVIRVYIPVT</sequence>
<dbReference type="Pfam" id="PF02518">
    <property type="entry name" value="HATPase_c"/>
    <property type="match status" value="1"/>
</dbReference>
<dbReference type="InterPro" id="IPR036890">
    <property type="entry name" value="HATPase_C_sf"/>
</dbReference>
<dbReference type="GeneID" id="97205834"/>
<gene>
    <name evidence="7" type="ORF">G5B36_01180</name>
    <name evidence="6" type="ORF">L0N08_02160</name>
</gene>
<keyword evidence="1 6" id="KW-0808">Transferase</keyword>
<keyword evidence="4" id="KW-0472">Membrane</keyword>
<dbReference type="GO" id="GO:0000155">
    <property type="term" value="F:phosphorelay sensor kinase activity"/>
    <property type="evidence" value="ECO:0007669"/>
    <property type="project" value="InterPro"/>
</dbReference>
<dbReference type="GO" id="GO:0016020">
    <property type="term" value="C:membrane"/>
    <property type="evidence" value="ECO:0007669"/>
    <property type="project" value="InterPro"/>
</dbReference>
<dbReference type="InterPro" id="IPR010559">
    <property type="entry name" value="Sig_transdc_His_kin_internal"/>
</dbReference>
<dbReference type="Gene3D" id="3.30.565.10">
    <property type="entry name" value="Histidine kinase-like ATPase, C-terminal domain"/>
    <property type="match status" value="1"/>
</dbReference>
<protein>
    <submittedName>
        <fullName evidence="6">Sensor histidine kinase</fullName>
    </submittedName>
</protein>
<dbReference type="Proteomes" id="UP000669239">
    <property type="component" value="Unassembled WGS sequence"/>
</dbReference>
<evidence type="ECO:0000259" key="5">
    <source>
        <dbReference type="PROSITE" id="PS50109"/>
    </source>
</evidence>
<evidence type="ECO:0000256" key="1">
    <source>
        <dbReference type="ARBA" id="ARBA00022777"/>
    </source>
</evidence>
<dbReference type="Pfam" id="PF06580">
    <property type="entry name" value="His_kinase"/>
    <property type="match status" value="1"/>
</dbReference>
<feature type="domain" description="Histidine kinase" evidence="5">
    <location>
        <begin position="491"/>
        <end position="599"/>
    </location>
</feature>
<dbReference type="EMBL" id="JAKNGE010000002">
    <property type="protein sequence ID" value="MCG4744210.1"/>
    <property type="molecule type" value="Genomic_DNA"/>
</dbReference>
<evidence type="ECO:0000313" key="6">
    <source>
        <dbReference type="EMBL" id="MCG4744210.1"/>
    </source>
</evidence>
<dbReference type="SMART" id="SM00387">
    <property type="entry name" value="HATPase_c"/>
    <property type="match status" value="1"/>
</dbReference>
<comment type="caution">
    <text evidence="6">The sequence shown here is derived from an EMBL/GenBank/DDBJ whole genome shotgun (WGS) entry which is preliminary data.</text>
</comment>
<dbReference type="AlphaFoldDB" id="A0AAX1SM76"/>